<dbReference type="HOGENOM" id="CLU_3277622_0_0_9"/>
<gene>
    <name evidence="1" type="ORF">SUBVAR_06146</name>
</gene>
<sequence length="41" mass="4798">MVCVRAACTTRQYPRQLSLKTPCRTPFVRLTAFNRMKLILL</sequence>
<dbReference type="STRING" id="411471.SUBVAR_06146"/>
<dbReference type="EMBL" id="ACBY02000025">
    <property type="protein sequence ID" value="EFB75528.1"/>
    <property type="molecule type" value="Genomic_DNA"/>
</dbReference>
<proteinExistence type="predicted"/>
<evidence type="ECO:0000313" key="1">
    <source>
        <dbReference type="EMBL" id="EFB75528.1"/>
    </source>
</evidence>
<dbReference type="Proteomes" id="UP000003438">
    <property type="component" value="Unassembled WGS sequence"/>
</dbReference>
<protein>
    <submittedName>
        <fullName evidence="1">Uncharacterized protein</fullName>
    </submittedName>
</protein>
<name>D1PP32_9FIRM</name>
<comment type="caution">
    <text evidence="1">The sequence shown here is derived from an EMBL/GenBank/DDBJ whole genome shotgun (WGS) entry which is preliminary data.</text>
</comment>
<evidence type="ECO:0000313" key="2">
    <source>
        <dbReference type="Proteomes" id="UP000003438"/>
    </source>
</evidence>
<dbReference type="AlphaFoldDB" id="D1PP32"/>
<organism evidence="1 2">
    <name type="scientific">Subdoligranulum variabile DSM 15176</name>
    <dbReference type="NCBI Taxonomy" id="411471"/>
    <lineage>
        <taxon>Bacteria</taxon>
        <taxon>Bacillati</taxon>
        <taxon>Bacillota</taxon>
        <taxon>Clostridia</taxon>
        <taxon>Eubacteriales</taxon>
        <taxon>Oscillospiraceae</taxon>
        <taxon>Subdoligranulum</taxon>
    </lineage>
</organism>
<reference evidence="1" key="1">
    <citation type="submission" date="2009-12" db="EMBL/GenBank/DDBJ databases">
        <authorList>
            <person name="Weinstock G."/>
            <person name="Sodergren E."/>
            <person name="Clifton S."/>
            <person name="Fulton L."/>
            <person name="Fulton B."/>
            <person name="Courtney L."/>
            <person name="Fronick C."/>
            <person name="Harrison M."/>
            <person name="Strong C."/>
            <person name="Farmer C."/>
            <person name="Delahaunty K."/>
            <person name="Markovic C."/>
            <person name="Hall O."/>
            <person name="Minx P."/>
            <person name="Tomlinson C."/>
            <person name="Mitreva M."/>
            <person name="Nelson J."/>
            <person name="Hou S."/>
            <person name="Wollam A."/>
            <person name="Pepin K.H."/>
            <person name="Johnson M."/>
            <person name="Bhonagiri V."/>
            <person name="Nash W.E."/>
            <person name="Warren W."/>
            <person name="Chinwalla A."/>
            <person name="Mardis E.R."/>
            <person name="Wilson R.K."/>
        </authorList>
    </citation>
    <scope>NUCLEOTIDE SEQUENCE [LARGE SCALE GENOMIC DNA]</scope>
    <source>
        <strain evidence="1">DSM 15176</strain>
    </source>
</reference>
<accession>D1PP32</accession>
<keyword evidence="2" id="KW-1185">Reference proteome</keyword>